<accession>A0A0J6FMY7</accession>
<feature type="compositionally biased region" description="Polar residues" evidence="1">
    <location>
        <begin position="1216"/>
        <end position="1228"/>
    </location>
</feature>
<feature type="compositionally biased region" description="Polar residues" evidence="1">
    <location>
        <begin position="764"/>
        <end position="774"/>
    </location>
</feature>
<feature type="compositionally biased region" description="Basic and acidic residues" evidence="1">
    <location>
        <begin position="186"/>
        <end position="197"/>
    </location>
</feature>
<feature type="compositionally biased region" description="Polar residues" evidence="1">
    <location>
        <begin position="1163"/>
        <end position="1180"/>
    </location>
</feature>
<name>A0A0J6FMY7_COCPO</name>
<feature type="region of interest" description="Disordered" evidence="1">
    <location>
        <begin position="1076"/>
        <end position="1121"/>
    </location>
</feature>
<reference evidence="3" key="2">
    <citation type="journal article" date="2009" name="Genome Res.">
        <title>Comparative genomic analyses of the human fungal pathogens Coccidioides and their relatives.</title>
        <authorList>
            <person name="Sharpton T.J."/>
            <person name="Stajich J.E."/>
            <person name="Rounsley S.D."/>
            <person name="Gardner M.J."/>
            <person name="Wortman J.R."/>
            <person name="Jordar V.S."/>
            <person name="Maiti R."/>
            <person name="Kodira C.D."/>
            <person name="Neafsey D.E."/>
            <person name="Zeng Q."/>
            <person name="Hung C.-Y."/>
            <person name="McMahan C."/>
            <person name="Muszewska A."/>
            <person name="Grynberg M."/>
            <person name="Mandel M.A."/>
            <person name="Kellner E.M."/>
            <person name="Barker B.M."/>
            <person name="Galgiani J.N."/>
            <person name="Orbach M.J."/>
            <person name="Kirkland T.N."/>
            <person name="Cole G.T."/>
            <person name="Henn M.R."/>
            <person name="Birren B.W."/>
            <person name="Taylor J.W."/>
        </authorList>
    </citation>
    <scope>NUCLEOTIDE SEQUENCE [LARGE SCALE GENOMIC DNA]</scope>
    <source>
        <strain evidence="3">RMSCC 3488</strain>
    </source>
</reference>
<feature type="region of interest" description="Disordered" evidence="1">
    <location>
        <begin position="1"/>
        <end position="25"/>
    </location>
</feature>
<feature type="compositionally biased region" description="Basic and acidic residues" evidence="1">
    <location>
        <begin position="483"/>
        <end position="492"/>
    </location>
</feature>
<feature type="compositionally biased region" description="Polar residues" evidence="1">
    <location>
        <begin position="931"/>
        <end position="943"/>
    </location>
</feature>
<feature type="compositionally biased region" description="Low complexity" evidence="1">
    <location>
        <begin position="1188"/>
        <end position="1197"/>
    </location>
</feature>
<reference evidence="2 3" key="1">
    <citation type="submission" date="2007-06" db="EMBL/GenBank/DDBJ databases">
        <title>The Genome Sequence of Coccidioides posadasii RMSCC_3488.</title>
        <authorList>
            <consortium name="Coccidioides Genome Resources Consortium"/>
            <consortium name="The Broad Institute Genome Sequencing Platform"/>
            <person name="Henn M.R."/>
            <person name="Sykes S."/>
            <person name="Young S."/>
            <person name="Jaffe D."/>
            <person name="Berlin A."/>
            <person name="Alvarez P."/>
            <person name="Butler J."/>
            <person name="Gnerre S."/>
            <person name="Grabherr M."/>
            <person name="Mauceli E."/>
            <person name="Brockman W."/>
            <person name="Kodira C."/>
            <person name="Alvarado L."/>
            <person name="Zeng Q."/>
            <person name="Crawford M."/>
            <person name="Antoine C."/>
            <person name="Devon K."/>
            <person name="Galgiani J."/>
            <person name="Orsborn K."/>
            <person name="Lewis M.L."/>
            <person name="Nusbaum C."/>
            <person name="Galagan J."/>
            <person name="Birren B."/>
        </authorList>
    </citation>
    <scope>NUCLEOTIDE SEQUENCE [LARGE SCALE GENOMIC DNA]</scope>
    <source>
        <strain evidence="2 3">RMSCC 3488</strain>
    </source>
</reference>
<evidence type="ECO:0000313" key="3">
    <source>
        <dbReference type="Proteomes" id="UP000054567"/>
    </source>
</evidence>
<feature type="region of interest" description="Disordered" evidence="1">
    <location>
        <begin position="931"/>
        <end position="965"/>
    </location>
</feature>
<feature type="compositionally biased region" description="Polar residues" evidence="1">
    <location>
        <begin position="528"/>
        <end position="544"/>
    </location>
</feature>
<dbReference type="OrthoDB" id="5382203at2759"/>
<feature type="compositionally biased region" description="Low complexity" evidence="1">
    <location>
        <begin position="944"/>
        <end position="958"/>
    </location>
</feature>
<sequence>MQRDHPPQGFGTRSSRRNRSSSLSTDYKKIPKTSCLLSPPLVNPQPQYVVSSAVRQVITADHNAATTDRFHNERIEITDAALMLLNGFLDNLLFSILLTAKSTKIIAIRPAVSEVLKPRLAREVVSAADDELGEYIGGSDDEDFPEFCGGQEPSGHFELERSWKLTRLRCMVYSRLGDMEEEDEEDHLRREGLDENGSRPGRFSNHIGHITPAAAIFLTSILEYIGENALLIVAENARNRSSYGTPKSNEDQSVEAQIPRPLILDDVDVEKIALNPTLGRLWRTWRKHSRLPGLSRTLSRESLLRSPRKTSSRQSSVGTLETVDEPQLRPITSHPPVSENAEPIDPTAIPLPLSDNDVDEIEIPGFTAQLAVAIPARAFRPRSLFITHNDINPRATPEPALPKSASVLEYRTHSRSHSLPTTPLKGRAAPPKKAPDLVVIPPKNEEKEEEEEEEEEDNDSETMDENAEHVNITRTRGSSTLDCESRPQRRESVTLNSCLNADDDIGSPVSSLHSDAIGVAIGHSQISEAPSPVSQMDSWISKGSSEYEDYEQQPQQQQPAFTIPSANQPAALHGQQSGREKETPMTLHPTQQLPVDLYSTAPSPIPQKSPLRRYAHEHPTPPAEGDDTIVETAFVSQPSSSVSPPPRLTPLRELVATATSTPDEHSPSLPAVSQSAASSEPMSASSKSDRSTSSQAKRINIKIPVTGNTVHAMTNSPRSVSSARERAGVQRVSPPPSKSPSEPGGMRPRRSESNSSFPERRPITSGSGTSQVSSKLKGLVSRQMTSTSLRSSGDANGDGTSDLDQLIESDETLHYTLTPKTMREIETALQLRNRANPRAQDPGSPRWASVRTGSVDLRDSGSAKGSPTIGGGSNGLRITASAQSPPRGPAPQPRDARAEVKSVREFANFIKHTGPGPNSMKHTPIVIPSSTRQSNMSHDFTSMASPSPVSSRAQSSMSGYLSRPNRPRLEARPAVAPKDNQTSELIDFIREGPPRDGSHRIPRTVAPFRTTMDSDDFHSLSPTRLDRDTFTHSSIASTQDDSVAARSFNSSFNSRTGLLEAVSQGNNRPVRPQAQLHSVLDSPVDEVREPVRTRRRVRDPYAIDTDSEDEFDEQPRRPQKREESLMDFLRNVPPPPTNDEPPQLLSVNMRAANAMQPVKPRSKSTASTMKSRLMRTTSTDKAPKSKLSRSSLRSQKSFATNPVTTTPADAPALPSLHTTTSSVSSQYSFRQEPYAPNVTTYPAHVDRLRNGYNMGPHPADDMRTPPHYRTGNSGTAALADFLRNTAPPESPQTSRPPTSSAKESGGGLGSFSRVFSRKKKQAI</sequence>
<dbReference type="Proteomes" id="UP000054567">
    <property type="component" value="Unassembled WGS sequence"/>
</dbReference>
<dbReference type="VEuPathDB" id="FungiDB:CPAG_08034"/>
<feature type="region of interest" description="Disordered" evidence="1">
    <location>
        <begin position="409"/>
        <end position="502"/>
    </location>
</feature>
<feature type="region of interest" description="Disordered" evidence="1">
    <location>
        <begin position="1279"/>
        <end position="1323"/>
    </location>
</feature>
<protein>
    <submittedName>
        <fullName evidence="2">Uncharacterized protein</fullName>
    </submittedName>
</protein>
<feature type="compositionally biased region" description="Polar residues" evidence="1">
    <location>
        <begin position="472"/>
        <end position="482"/>
    </location>
</feature>
<reference evidence="3" key="3">
    <citation type="journal article" date="2010" name="Genome Res.">
        <title>Population genomic sequencing of Coccidioides fungi reveals recent hybridization and transposon control.</title>
        <authorList>
            <person name="Neafsey D.E."/>
            <person name="Barker B.M."/>
            <person name="Sharpton T.J."/>
            <person name="Stajich J.E."/>
            <person name="Park D.J."/>
            <person name="Whiston E."/>
            <person name="Hung C.-Y."/>
            <person name="McMahan C."/>
            <person name="White J."/>
            <person name="Sykes S."/>
            <person name="Heiman D."/>
            <person name="Young S."/>
            <person name="Zeng Q."/>
            <person name="Abouelleil A."/>
            <person name="Aftuck L."/>
            <person name="Bessette D."/>
            <person name="Brown A."/>
            <person name="FitzGerald M."/>
            <person name="Lui A."/>
            <person name="Macdonald J.P."/>
            <person name="Priest M."/>
            <person name="Orbach M.J."/>
            <person name="Galgiani J.N."/>
            <person name="Kirkland T.N."/>
            <person name="Cole G.T."/>
            <person name="Birren B.W."/>
            <person name="Henn M.R."/>
            <person name="Taylor J.W."/>
            <person name="Rounsley S.D."/>
        </authorList>
    </citation>
    <scope>NUCLEOTIDE SEQUENCE [LARGE SCALE GENOMIC DNA]</scope>
    <source>
        <strain evidence="3">RMSCC 3488</strain>
    </source>
</reference>
<feature type="compositionally biased region" description="Polar residues" evidence="1">
    <location>
        <begin position="1198"/>
        <end position="1207"/>
    </location>
</feature>
<evidence type="ECO:0000256" key="1">
    <source>
        <dbReference type="SAM" id="MobiDB-lite"/>
    </source>
</evidence>
<feature type="compositionally biased region" description="Polar residues" evidence="1">
    <location>
        <begin position="1291"/>
        <end position="1302"/>
    </location>
</feature>
<dbReference type="EMBL" id="DS268113">
    <property type="protein sequence ID" value="KMM71733.1"/>
    <property type="molecule type" value="Genomic_DNA"/>
</dbReference>
<feature type="region of interest" description="Disordered" evidence="1">
    <location>
        <begin position="181"/>
        <end position="200"/>
    </location>
</feature>
<organism evidence="2 3">
    <name type="scientific">Coccidioides posadasii RMSCC 3488</name>
    <dbReference type="NCBI Taxonomy" id="454284"/>
    <lineage>
        <taxon>Eukaryota</taxon>
        <taxon>Fungi</taxon>
        <taxon>Dikarya</taxon>
        <taxon>Ascomycota</taxon>
        <taxon>Pezizomycotina</taxon>
        <taxon>Eurotiomycetes</taxon>
        <taxon>Eurotiomycetidae</taxon>
        <taxon>Onygenales</taxon>
        <taxon>Onygenaceae</taxon>
        <taxon>Coccidioides</taxon>
    </lineage>
</organism>
<proteinExistence type="predicted"/>
<feature type="compositionally biased region" description="Acidic residues" evidence="1">
    <location>
        <begin position="447"/>
        <end position="465"/>
    </location>
</feature>
<feature type="region of interest" description="Disordered" evidence="1">
    <location>
        <begin position="1153"/>
        <end position="1228"/>
    </location>
</feature>
<feature type="region of interest" description="Disordered" evidence="1">
    <location>
        <begin position="828"/>
        <end position="899"/>
    </location>
</feature>
<feature type="region of interest" description="Disordered" evidence="1">
    <location>
        <begin position="301"/>
        <end position="349"/>
    </location>
</feature>
<feature type="compositionally biased region" description="Low complexity" evidence="1">
    <location>
        <begin position="673"/>
        <end position="694"/>
    </location>
</feature>
<gene>
    <name evidence="2" type="ORF">CPAG_08034</name>
</gene>
<feature type="compositionally biased region" description="Polar residues" evidence="1">
    <location>
        <begin position="782"/>
        <end position="803"/>
    </location>
</feature>
<feature type="compositionally biased region" description="Polar residues" evidence="1">
    <location>
        <begin position="706"/>
        <end position="722"/>
    </location>
</feature>
<feature type="region of interest" description="Disordered" evidence="1">
    <location>
        <begin position="528"/>
        <end position="807"/>
    </location>
</feature>
<evidence type="ECO:0000313" key="2">
    <source>
        <dbReference type="EMBL" id="KMM71733.1"/>
    </source>
</evidence>